<proteinExistence type="inferred from homology"/>
<dbReference type="SUPFAM" id="SSF109715">
    <property type="entry name" value="DEK C-terminal domain"/>
    <property type="match status" value="1"/>
</dbReference>
<evidence type="ECO:0000313" key="10">
    <source>
        <dbReference type="Proteomes" id="UP000669133"/>
    </source>
</evidence>
<reference evidence="9 10" key="1">
    <citation type="submission" date="2020-12" db="EMBL/GenBank/DDBJ databases">
        <title>Effect of drift, selection, and recombination on the evolution of hybrid genomes in Candida yeast pathogens.</title>
        <authorList>
            <person name="Mixao V."/>
            <person name="Ksiezopolska E."/>
            <person name="Saus E."/>
            <person name="Boekhout T."/>
            <person name="Gacser A."/>
            <person name="Gabaldon T."/>
        </authorList>
    </citation>
    <scope>NUCLEOTIDE SEQUENCE [LARGE SCALE GENOMIC DNA]</scope>
    <source>
        <strain evidence="9 10">BP57</strain>
    </source>
</reference>
<dbReference type="Gene3D" id="1.10.245.10">
    <property type="entry name" value="SWIB/MDM2 domain"/>
    <property type="match status" value="1"/>
</dbReference>
<comment type="caution">
    <text evidence="9">The sequence shown here is derived from an EMBL/GenBank/DDBJ whole genome shotgun (WGS) entry which is preliminary data.</text>
</comment>
<dbReference type="OrthoDB" id="28455at2759"/>
<evidence type="ECO:0000313" key="9">
    <source>
        <dbReference type="EMBL" id="KAG5416729.1"/>
    </source>
</evidence>
<comment type="similarity">
    <text evidence="2 5">Belongs to the RRS1 family.</text>
</comment>
<evidence type="ECO:0000259" key="7">
    <source>
        <dbReference type="PROSITE" id="PS51925"/>
    </source>
</evidence>
<comment type="function">
    <text evidence="5">Involved in ribosomal large subunit assembly.</text>
</comment>
<dbReference type="InterPro" id="IPR036885">
    <property type="entry name" value="SWIB_MDM2_dom_sf"/>
</dbReference>
<dbReference type="PROSITE" id="PS51925">
    <property type="entry name" value="SWIB_MDM2"/>
    <property type="match status" value="1"/>
</dbReference>
<dbReference type="SMART" id="SM00151">
    <property type="entry name" value="SWIB"/>
    <property type="match status" value="1"/>
</dbReference>
<dbReference type="GO" id="GO:0005634">
    <property type="term" value="C:nucleus"/>
    <property type="evidence" value="ECO:0007669"/>
    <property type="project" value="UniProtKB-SubCell"/>
</dbReference>
<dbReference type="CDD" id="cd10567">
    <property type="entry name" value="SWIB-MDM2_like"/>
    <property type="match status" value="1"/>
</dbReference>
<dbReference type="InterPro" id="IPR007023">
    <property type="entry name" value="Ribosom_reg"/>
</dbReference>
<gene>
    <name evidence="9" type="ORF">I9W82_005693</name>
</gene>
<keyword evidence="3 5" id="KW-0690">Ribosome biogenesis</keyword>
<dbReference type="Pfam" id="PF08766">
    <property type="entry name" value="DEK_C"/>
    <property type="match status" value="1"/>
</dbReference>
<dbReference type="Gene3D" id="1.10.10.60">
    <property type="entry name" value="Homeodomain-like"/>
    <property type="match status" value="1"/>
</dbReference>
<dbReference type="PROSITE" id="PS51998">
    <property type="entry name" value="DEK_C"/>
    <property type="match status" value="1"/>
</dbReference>
<dbReference type="Pfam" id="PF04939">
    <property type="entry name" value="RRS1"/>
    <property type="match status" value="1"/>
</dbReference>
<evidence type="ECO:0000256" key="3">
    <source>
        <dbReference type="ARBA" id="ARBA00022517"/>
    </source>
</evidence>
<dbReference type="Proteomes" id="UP000669133">
    <property type="component" value="Unassembled WGS sequence"/>
</dbReference>
<name>A0A8H7ZAL1_9ASCO</name>
<keyword evidence="4 5" id="KW-0539">Nucleus</keyword>
<dbReference type="Pfam" id="PF02201">
    <property type="entry name" value="SWIB"/>
    <property type="match status" value="1"/>
</dbReference>
<dbReference type="RefSeq" id="XP_067545845.1">
    <property type="nucleotide sequence ID" value="XM_067694897.1"/>
</dbReference>
<dbReference type="GO" id="GO:0042254">
    <property type="term" value="P:ribosome biogenesis"/>
    <property type="evidence" value="ECO:0007669"/>
    <property type="project" value="UniProtKB-KW"/>
</dbReference>
<evidence type="ECO:0000256" key="4">
    <source>
        <dbReference type="ARBA" id="ARBA00023242"/>
    </source>
</evidence>
<dbReference type="InterPro" id="IPR014876">
    <property type="entry name" value="DEK_C"/>
</dbReference>
<feature type="domain" description="DM2" evidence="7">
    <location>
        <begin position="312"/>
        <end position="395"/>
    </location>
</feature>
<feature type="compositionally biased region" description="Low complexity" evidence="6">
    <location>
        <begin position="388"/>
        <end position="397"/>
    </location>
</feature>
<dbReference type="EMBL" id="JAEOAQ010000009">
    <property type="protein sequence ID" value="KAG5416729.1"/>
    <property type="molecule type" value="Genomic_DNA"/>
</dbReference>
<evidence type="ECO:0000256" key="5">
    <source>
        <dbReference type="RuleBase" id="RU364132"/>
    </source>
</evidence>
<dbReference type="PANTHER" id="PTHR13844">
    <property type="entry name" value="SWI/SNF-RELATED MATRIX-ASSOCIATED ACTIN-DEPENDENT REGULATOR OF CHROMATIN SUBFAMILY D"/>
    <property type="match status" value="1"/>
</dbReference>
<dbReference type="InterPro" id="IPR003121">
    <property type="entry name" value="SWIB_MDM2_domain"/>
</dbReference>
<dbReference type="InterPro" id="IPR019835">
    <property type="entry name" value="SWIB_domain"/>
</dbReference>
<accession>A0A8H7ZAL1</accession>
<dbReference type="AlphaFoldDB" id="A0A8H7ZAL1"/>
<dbReference type="GeneID" id="93654322"/>
<sequence length="443" mass="50709">MSSEKEYKPVTVNKPIENTYDLGNLATFDPNPMSNEKLRSKNESEKEQYISSVTRDNVQLLINQILSLPVKTTTDNQGSSTGHSSSMTLIQLPEPTTLLPREKAIPKPKPPTKWEQFAAKKGIKAKAKDGKMVYDEEKGEWVPKWGYKGNNKSLDDQWLVELEDEPKKRGRDDGDDLIDPRTLARAERKKLIKKNELQHKRNLRNASNVANLEEITVKKIRKALQELFGVDLNAHKKEINEVILNRYYDLQRTREEESETAKKRSREEMERQDALLAAKLSRQETVRQPRTKRKVIKASSTKEKTRKAPNNAFNREMALSYELQDVIGQERCSRPQVVKHLWAYIKGKDLQNPADKRQIICDDKLQKLFKKSTILSKHIFAPEDNDDNASSSQAQDDIVVDNDSDEDDEGEGDYAKSSMDGEANVNIEKTAKQLEAELTSEED</sequence>
<feature type="region of interest" description="Disordered" evidence="6">
    <location>
        <begin position="281"/>
        <end position="307"/>
    </location>
</feature>
<feature type="region of interest" description="Disordered" evidence="6">
    <location>
        <begin position="21"/>
        <end position="47"/>
    </location>
</feature>
<protein>
    <recommendedName>
        <fullName evidence="5">Ribosome biogenesis regulatory protein</fullName>
    </recommendedName>
</protein>
<organism evidence="9 10">
    <name type="scientific">Candida metapsilosis</name>
    <dbReference type="NCBI Taxonomy" id="273372"/>
    <lineage>
        <taxon>Eukaryota</taxon>
        <taxon>Fungi</taxon>
        <taxon>Dikarya</taxon>
        <taxon>Ascomycota</taxon>
        <taxon>Saccharomycotina</taxon>
        <taxon>Pichiomycetes</taxon>
        <taxon>Debaryomycetaceae</taxon>
        <taxon>Candida/Lodderomyces clade</taxon>
        <taxon>Candida</taxon>
    </lineage>
</organism>
<evidence type="ECO:0000256" key="6">
    <source>
        <dbReference type="SAM" id="MobiDB-lite"/>
    </source>
</evidence>
<feature type="region of interest" description="Disordered" evidence="6">
    <location>
        <begin position="382"/>
        <end position="443"/>
    </location>
</feature>
<keyword evidence="10" id="KW-1185">Reference proteome</keyword>
<comment type="subcellular location">
    <subcellularLocation>
        <location evidence="1 5">Nucleus</location>
    </subcellularLocation>
</comment>
<feature type="compositionally biased region" description="Acidic residues" evidence="6">
    <location>
        <begin position="398"/>
        <end position="412"/>
    </location>
</feature>
<feature type="domain" description="DEK-C" evidence="8">
    <location>
        <begin position="193"/>
        <end position="248"/>
    </location>
</feature>
<dbReference type="SUPFAM" id="SSF47592">
    <property type="entry name" value="SWIB/MDM2 domain"/>
    <property type="match status" value="1"/>
</dbReference>
<feature type="compositionally biased region" description="Basic and acidic residues" evidence="6">
    <location>
        <begin position="36"/>
        <end position="47"/>
    </location>
</feature>
<evidence type="ECO:0000259" key="8">
    <source>
        <dbReference type="PROSITE" id="PS51998"/>
    </source>
</evidence>
<evidence type="ECO:0000256" key="2">
    <source>
        <dbReference type="ARBA" id="ARBA00010077"/>
    </source>
</evidence>
<evidence type="ECO:0000256" key="1">
    <source>
        <dbReference type="ARBA" id="ARBA00004123"/>
    </source>
</evidence>